<feature type="compositionally biased region" description="Acidic residues" evidence="1">
    <location>
        <begin position="15"/>
        <end position="24"/>
    </location>
</feature>
<evidence type="ECO:0000313" key="2">
    <source>
        <dbReference type="EMBL" id="MED6114144.1"/>
    </source>
</evidence>
<comment type="caution">
    <text evidence="2">The sequence shown here is derived from an EMBL/GenBank/DDBJ whole genome shotgun (WGS) entry which is preliminary data.</text>
</comment>
<proteinExistence type="predicted"/>
<keyword evidence="3" id="KW-1185">Reference proteome</keyword>
<feature type="compositionally biased region" description="Basic and acidic residues" evidence="1">
    <location>
        <begin position="36"/>
        <end position="48"/>
    </location>
</feature>
<dbReference type="EMBL" id="JASCZI010001043">
    <property type="protein sequence ID" value="MED6114144.1"/>
    <property type="molecule type" value="Genomic_DNA"/>
</dbReference>
<sequence>MRTRTVPSVPHNNDDDHDAGDSQEEPLLRRRRHRAGPPEDHSLHQEEEARLDEEIQQEDHPPYHGGSHEIEPYHDSISNMLLGNDRNRGVPRTAKVHIIEDRTLPVEELKETTVNFGTFGFDDNYAGKKAVQHTLARGQQCLVSWGIPKDFPTKAAAAMYMRYDDAADSQTLDLLQAMTKLA</sequence>
<evidence type="ECO:0000256" key="1">
    <source>
        <dbReference type="SAM" id="MobiDB-lite"/>
    </source>
</evidence>
<dbReference type="Proteomes" id="UP001341840">
    <property type="component" value="Unassembled WGS sequence"/>
</dbReference>
<gene>
    <name evidence="2" type="ORF">PIB30_077478</name>
</gene>
<protein>
    <submittedName>
        <fullName evidence="2">Uncharacterized protein</fullName>
    </submittedName>
</protein>
<accession>A0ABU6QQ54</accession>
<organism evidence="2 3">
    <name type="scientific">Stylosanthes scabra</name>
    <dbReference type="NCBI Taxonomy" id="79078"/>
    <lineage>
        <taxon>Eukaryota</taxon>
        <taxon>Viridiplantae</taxon>
        <taxon>Streptophyta</taxon>
        <taxon>Embryophyta</taxon>
        <taxon>Tracheophyta</taxon>
        <taxon>Spermatophyta</taxon>
        <taxon>Magnoliopsida</taxon>
        <taxon>eudicotyledons</taxon>
        <taxon>Gunneridae</taxon>
        <taxon>Pentapetalae</taxon>
        <taxon>rosids</taxon>
        <taxon>fabids</taxon>
        <taxon>Fabales</taxon>
        <taxon>Fabaceae</taxon>
        <taxon>Papilionoideae</taxon>
        <taxon>50 kb inversion clade</taxon>
        <taxon>dalbergioids sensu lato</taxon>
        <taxon>Dalbergieae</taxon>
        <taxon>Pterocarpus clade</taxon>
        <taxon>Stylosanthes</taxon>
    </lineage>
</organism>
<feature type="region of interest" description="Disordered" evidence="1">
    <location>
        <begin position="1"/>
        <end position="53"/>
    </location>
</feature>
<evidence type="ECO:0000313" key="3">
    <source>
        <dbReference type="Proteomes" id="UP001341840"/>
    </source>
</evidence>
<name>A0ABU6QQ54_9FABA</name>
<reference evidence="2 3" key="1">
    <citation type="journal article" date="2023" name="Plants (Basel)">
        <title>Bridging the Gap: Combining Genomics and Transcriptomics Approaches to Understand Stylosanthes scabra, an Orphan Legume from the Brazilian Caatinga.</title>
        <authorList>
            <person name="Ferreira-Neto J.R.C."/>
            <person name="da Silva M.D."/>
            <person name="Binneck E."/>
            <person name="de Melo N.F."/>
            <person name="da Silva R.H."/>
            <person name="de Melo A.L.T.M."/>
            <person name="Pandolfi V."/>
            <person name="Bustamante F.O."/>
            <person name="Brasileiro-Vidal A.C."/>
            <person name="Benko-Iseppon A.M."/>
        </authorList>
    </citation>
    <scope>NUCLEOTIDE SEQUENCE [LARGE SCALE GENOMIC DNA]</scope>
    <source>
        <tissue evidence="2">Leaves</tissue>
    </source>
</reference>